<reference evidence="1 2" key="1">
    <citation type="submission" date="2019-09" db="EMBL/GenBank/DDBJ databases">
        <authorList>
            <person name="Ou C."/>
        </authorList>
    </citation>
    <scope>NUCLEOTIDE SEQUENCE [LARGE SCALE GENOMIC DNA]</scope>
    <source>
        <strain evidence="1">S2</strain>
        <tissue evidence="1">Leaf</tissue>
    </source>
</reference>
<dbReference type="Proteomes" id="UP000327157">
    <property type="component" value="Chromosome 3"/>
</dbReference>
<organism evidence="1 2">
    <name type="scientific">Pyrus ussuriensis x Pyrus communis</name>
    <dbReference type="NCBI Taxonomy" id="2448454"/>
    <lineage>
        <taxon>Eukaryota</taxon>
        <taxon>Viridiplantae</taxon>
        <taxon>Streptophyta</taxon>
        <taxon>Embryophyta</taxon>
        <taxon>Tracheophyta</taxon>
        <taxon>Spermatophyta</taxon>
        <taxon>Magnoliopsida</taxon>
        <taxon>eudicotyledons</taxon>
        <taxon>Gunneridae</taxon>
        <taxon>Pentapetalae</taxon>
        <taxon>rosids</taxon>
        <taxon>fabids</taxon>
        <taxon>Rosales</taxon>
        <taxon>Rosaceae</taxon>
        <taxon>Amygdaloideae</taxon>
        <taxon>Maleae</taxon>
        <taxon>Pyrus</taxon>
    </lineage>
</organism>
<dbReference type="EMBL" id="SMOL01000402">
    <property type="protein sequence ID" value="KAB2616126.1"/>
    <property type="molecule type" value="Genomic_DNA"/>
</dbReference>
<dbReference type="AlphaFoldDB" id="A0A5N5GKN0"/>
<protein>
    <submittedName>
        <fullName evidence="1">Uncharacterized protein</fullName>
    </submittedName>
</protein>
<keyword evidence="2" id="KW-1185">Reference proteome</keyword>
<comment type="caution">
    <text evidence="1">The sequence shown here is derived from an EMBL/GenBank/DDBJ whole genome shotgun (WGS) entry which is preliminary data.</text>
</comment>
<evidence type="ECO:0000313" key="1">
    <source>
        <dbReference type="EMBL" id="KAB2616126.1"/>
    </source>
</evidence>
<reference evidence="2" key="2">
    <citation type="submission" date="2019-10" db="EMBL/GenBank/DDBJ databases">
        <title>A de novo genome assembly of a pear dwarfing rootstock.</title>
        <authorList>
            <person name="Wang F."/>
            <person name="Wang J."/>
            <person name="Li S."/>
            <person name="Zhang Y."/>
            <person name="Fang M."/>
            <person name="Ma L."/>
            <person name="Zhao Y."/>
            <person name="Jiang S."/>
        </authorList>
    </citation>
    <scope>NUCLEOTIDE SEQUENCE [LARGE SCALE GENOMIC DNA]</scope>
</reference>
<evidence type="ECO:0000313" key="2">
    <source>
        <dbReference type="Proteomes" id="UP000327157"/>
    </source>
</evidence>
<sequence length="92" mass="9791">MPTPSLHQSGSPDLPGIVIVETARHCGGPNPHVDVAEADADSAGLSPLGDGELLVEGGKKVKVREICRCLSSNRIIRVSQHKIMVVCHPLHR</sequence>
<proteinExistence type="predicted"/>
<accession>A0A5N5GKN0</accession>
<reference evidence="1 2" key="3">
    <citation type="submission" date="2019-11" db="EMBL/GenBank/DDBJ databases">
        <title>A de novo genome assembly of a pear dwarfing rootstock.</title>
        <authorList>
            <person name="Wang F."/>
            <person name="Wang J."/>
            <person name="Li S."/>
            <person name="Zhang Y."/>
            <person name="Fang M."/>
            <person name="Ma L."/>
            <person name="Zhao Y."/>
            <person name="Jiang S."/>
        </authorList>
    </citation>
    <scope>NUCLEOTIDE SEQUENCE [LARGE SCALE GENOMIC DNA]</scope>
    <source>
        <strain evidence="1">S2</strain>
        <tissue evidence="1">Leaf</tissue>
    </source>
</reference>
<gene>
    <name evidence="1" type="ORF">D8674_022714</name>
</gene>
<name>A0A5N5GKN0_9ROSA</name>